<evidence type="ECO:0000313" key="1">
    <source>
        <dbReference type="EMBL" id="EDM85739.1"/>
    </source>
</evidence>
<dbReference type="EMBL" id="AAVO02000024">
    <property type="protein sequence ID" value="EDM85739.1"/>
    <property type="molecule type" value="Genomic_DNA"/>
</dbReference>
<dbReference type="HOGENOM" id="CLU_3077320_0_0_9"/>
<reference evidence="1 2" key="2">
    <citation type="submission" date="2007-04" db="EMBL/GenBank/DDBJ databases">
        <title>Draft genome sequence of Ruminococcus obeum (ATCC 29174).</title>
        <authorList>
            <person name="Sudarsanam P."/>
            <person name="Ley R."/>
            <person name="Guruge J."/>
            <person name="Turnbaugh P.J."/>
            <person name="Mahowald M."/>
            <person name="Liep D."/>
            <person name="Gordon J."/>
        </authorList>
    </citation>
    <scope>NUCLEOTIDE SEQUENCE [LARGE SCALE GENOMIC DNA]</scope>
    <source>
        <strain evidence="1 2">ATCC 29174</strain>
    </source>
</reference>
<reference evidence="1 2" key="1">
    <citation type="submission" date="2007-03" db="EMBL/GenBank/DDBJ databases">
        <authorList>
            <person name="Fulton L."/>
            <person name="Clifton S."/>
            <person name="Fulton B."/>
            <person name="Xu J."/>
            <person name="Minx P."/>
            <person name="Pepin K.H."/>
            <person name="Johnson M."/>
            <person name="Thiruvilangam P."/>
            <person name="Bhonagiri V."/>
            <person name="Nash W.E."/>
            <person name="Mardis E.R."/>
            <person name="Wilson R.K."/>
        </authorList>
    </citation>
    <scope>NUCLEOTIDE SEQUENCE [LARGE SCALE GENOMIC DNA]</scope>
    <source>
        <strain evidence="1 2">ATCC 29174</strain>
    </source>
</reference>
<organism evidence="1 2">
    <name type="scientific">Blautia obeum ATCC 29174</name>
    <dbReference type="NCBI Taxonomy" id="411459"/>
    <lineage>
        <taxon>Bacteria</taxon>
        <taxon>Bacillati</taxon>
        <taxon>Bacillota</taxon>
        <taxon>Clostridia</taxon>
        <taxon>Lachnospirales</taxon>
        <taxon>Lachnospiraceae</taxon>
        <taxon>Blautia</taxon>
    </lineage>
</organism>
<proteinExistence type="predicted"/>
<accession>A5ZX99</accession>
<protein>
    <submittedName>
        <fullName evidence="1">Uncharacterized protein</fullName>
    </submittedName>
</protein>
<dbReference type="Proteomes" id="UP000006002">
    <property type="component" value="Unassembled WGS sequence"/>
</dbReference>
<name>A5ZX99_9FIRM</name>
<dbReference type="AlphaFoldDB" id="A5ZX99"/>
<comment type="caution">
    <text evidence="1">The sequence shown here is derived from an EMBL/GenBank/DDBJ whole genome shotgun (WGS) entry which is preliminary data.</text>
</comment>
<gene>
    <name evidence="1" type="ORF">RUMOBE_03651</name>
</gene>
<sequence>MELSGKGKKRNKLVERRCRESDKICLLDRKKISGILCSITIEKKMQKRLKIL</sequence>
<evidence type="ECO:0000313" key="2">
    <source>
        <dbReference type="Proteomes" id="UP000006002"/>
    </source>
</evidence>